<keyword evidence="5" id="KW-0460">Magnesium</keyword>
<dbReference type="SUPFAM" id="SSF51283">
    <property type="entry name" value="dUTPase-like"/>
    <property type="match status" value="1"/>
</dbReference>
<evidence type="ECO:0000256" key="3">
    <source>
        <dbReference type="ARBA" id="ARBA00022801"/>
    </source>
</evidence>
<keyword evidence="3 5" id="KW-0378">Hydrolase</keyword>
<dbReference type="PANTHER" id="PTHR11241:SF0">
    <property type="entry name" value="DEOXYURIDINE 5'-TRIPHOSPHATE NUCLEOTIDOHYDROLASE"/>
    <property type="match status" value="1"/>
</dbReference>
<evidence type="ECO:0000256" key="5">
    <source>
        <dbReference type="RuleBase" id="RU367024"/>
    </source>
</evidence>
<comment type="similarity">
    <text evidence="2 5">Belongs to the dUTPase family.</text>
</comment>
<dbReference type="InterPro" id="IPR029054">
    <property type="entry name" value="dUTPase-like"/>
</dbReference>
<keyword evidence="8" id="KW-1185">Reference proteome</keyword>
<evidence type="ECO:0000256" key="1">
    <source>
        <dbReference type="ARBA" id="ARBA00005142"/>
    </source>
</evidence>
<proteinExistence type="inferred from homology"/>
<dbReference type="CDD" id="cd07557">
    <property type="entry name" value="trimeric_dUTPase"/>
    <property type="match status" value="1"/>
</dbReference>
<protein>
    <recommendedName>
        <fullName evidence="5">Deoxyuridine 5'-triphosphate nucleotidohydrolase</fullName>
        <shortName evidence="5">dUTPase</shortName>
        <ecNumber evidence="5">3.6.1.23</ecNumber>
    </recommendedName>
    <alternativeName>
        <fullName evidence="5">dUTP pyrophosphatase</fullName>
    </alternativeName>
</protein>
<evidence type="ECO:0000259" key="6">
    <source>
        <dbReference type="Pfam" id="PF00692"/>
    </source>
</evidence>
<comment type="cofactor">
    <cofactor evidence="5">
        <name>Mg(2+)</name>
        <dbReference type="ChEBI" id="CHEBI:18420"/>
    </cofactor>
</comment>
<evidence type="ECO:0000256" key="4">
    <source>
        <dbReference type="ARBA" id="ARBA00023080"/>
    </source>
</evidence>
<evidence type="ECO:0000313" key="7">
    <source>
        <dbReference type="EMBL" id="GIQ85687.1"/>
    </source>
</evidence>
<comment type="pathway">
    <text evidence="1 5">Pyrimidine metabolism; dUMP biosynthesis; dUMP from dCTP (dUTP route): step 2/2.</text>
</comment>
<evidence type="ECO:0000256" key="2">
    <source>
        <dbReference type="ARBA" id="ARBA00006581"/>
    </source>
</evidence>
<keyword evidence="5" id="KW-0479">Metal-binding</keyword>
<dbReference type="Proteomes" id="UP000265618">
    <property type="component" value="Unassembled WGS sequence"/>
</dbReference>
<dbReference type="InterPro" id="IPR036157">
    <property type="entry name" value="dUTPase-like_sf"/>
</dbReference>
<dbReference type="GO" id="GO:0006226">
    <property type="term" value="P:dUMP biosynthetic process"/>
    <property type="evidence" value="ECO:0007669"/>
    <property type="project" value="UniProtKB-UniRule"/>
</dbReference>
<dbReference type="GO" id="GO:0046081">
    <property type="term" value="P:dUTP catabolic process"/>
    <property type="evidence" value="ECO:0007669"/>
    <property type="project" value="UniProtKB-UniRule"/>
</dbReference>
<comment type="catalytic activity">
    <reaction evidence="5">
        <text>dUTP + H2O = dUMP + diphosphate + H(+)</text>
        <dbReference type="Rhea" id="RHEA:10248"/>
        <dbReference type="ChEBI" id="CHEBI:15377"/>
        <dbReference type="ChEBI" id="CHEBI:15378"/>
        <dbReference type="ChEBI" id="CHEBI:33019"/>
        <dbReference type="ChEBI" id="CHEBI:61555"/>
        <dbReference type="ChEBI" id="CHEBI:246422"/>
        <dbReference type="EC" id="3.6.1.23"/>
    </reaction>
</comment>
<dbReference type="InterPro" id="IPR033704">
    <property type="entry name" value="dUTPase_trimeric"/>
</dbReference>
<comment type="function">
    <text evidence="5">Involved in nucleotide metabolism via production of dUMP, the immediate precursor of thymidine nucleotides, and decreases the intracellular concentration of dUTP so that uracil cannot be incorporated into DNA.</text>
</comment>
<dbReference type="OrthoDB" id="10261072at2759"/>
<accession>A0A9K3D023</accession>
<dbReference type="PANTHER" id="PTHR11241">
    <property type="entry name" value="DEOXYURIDINE 5'-TRIPHOSPHATE NUCLEOTIDOHYDROLASE"/>
    <property type="match status" value="1"/>
</dbReference>
<feature type="domain" description="dUTPase-like" evidence="6">
    <location>
        <begin position="17"/>
        <end position="145"/>
    </location>
</feature>
<evidence type="ECO:0000313" key="8">
    <source>
        <dbReference type="Proteomes" id="UP000265618"/>
    </source>
</evidence>
<dbReference type="GO" id="GO:0004170">
    <property type="term" value="F:dUTP diphosphatase activity"/>
    <property type="evidence" value="ECO:0007669"/>
    <property type="project" value="UniProtKB-UniRule"/>
</dbReference>
<dbReference type="NCBIfam" id="TIGR00576">
    <property type="entry name" value="dut"/>
    <property type="match status" value="1"/>
</dbReference>
<gene>
    <name evidence="7" type="ORF">KIPB_007397</name>
</gene>
<dbReference type="AlphaFoldDB" id="A0A9K3D023"/>
<dbReference type="GO" id="GO:0000287">
    <property type="term" value="F:magnesium ion binding"/>
    <property type="evidence" value="ECO:0007669"/>
    <property type="project" value="UniProtKB-UniRule"/>
</dbReference>
<dbReference type="EC" id="3.6.1.23" evidence="5"/>
<organism evidence="7 8">
    <name type="scientific">Kipferlia bialata</name>
    <dbReference type="NCBI Taxonomy" id="797122"/>
    <lineage>
        <taxon>Eukaryota</taxon>
        <taxon>Metamonada</taxon>
        <taxon>Carpediemonas-like organisms</taxon>
        <taxon>Kipferlia</taxon>
    </lineage>
</organism>
<name>A0A9K3D023_9EUKA</name>
<reference evidence="7 8" key="1">
    <citation type="journal article" date="2018" name="PLoS ONE">
        <title>The draft genome of Kipferlia bialata reveals reductive genome evolution in fornicate parasites.</title>
        <authorList>
            <person name="Tanifuji G."/>
            <person name="Takabayashi S."/>
            <person name="Kume K."/>
            <person name="Takagi M."/>
            <person name="Nakayama T."/>
            <person name="Kamikawa R."/>
            <person name="Inagaki Y."/>
            <person name="Hashimoto T."/>
        </authorList>
    </citation>
    <scope>NUCLEOTIDE SEQUENCE [LARGE SCALE GENOMIC DNA]</scope>
    <source>
        <strain evidence="7">NY0173</strain>
    </source>
</reference>
<sequence>MCSSGEFKIHLRTPDAYLPERGTPHSAGYDLRTPSDVSIAPGTQELIDIGQSWQIPEGYFGKLFSRSSVACKGVDCKAGVIDSDYRGPVKALLYNYSANTVSFNRGDKVCQVVLLPHLSVPVLEVASAGDLDDSVRGEGGFGHTGR</sequence>
<dbReference type="Pfam" id="PF00692">
    <property type="entry name" value="dUTPase"/>
    <property type="match status" value="1"/>
</dbReference>
<keyword evidence="4 5" id="KW-0546">Nucleotide metabolism</keyword>
<dbReference type="InterPro" id="IPR008181">
    <property type="entry name" value="dUTPase"/>
</dbReference>
<dbReference type="EMBL" id="BDIP01002077">
    <property type="protein sequence ID" value="GIQ85687.1"/>
    <property type="molecule type" value="Genomic_DNA"/>
</dbReference>
<dbReference type="Gene3D" id="2.70.40.10">
    <property type="match status" value="1"/>
</dbReference>
<comment type="caution">
    <text evidence="7">The sequence shown here is derived from an EMBL/GenBank/DDBJ whole genome shotgun (WGS) entry which is preliminary data.</text>
</comment>